<reference evidence="2" key="1">
    <citation type="submission" date="2022-10" db="EMBL/GenBank/DDBJ databases">
        <title>Genome assembly of Pristionchus species.</title>
        <authorList>
            <person name="Yoshida K."/>
            <person name="Sommer R.J."/>
        </authorList>
    </citation>
    <scope>NUCLEOTIDE SEQUENCE [LARGE SCALE GENOMIC DNA]</scope>
    <source>
        <strain evidence="2">RS5460</strain>
    </source>
</reference>
<evidence type="ECO:0000313" key="1">
    <source>
        <dbReference type="EMBL" id="GMR56574.1"/>
    </source>
</evidence>
<dbReference type="AlphaFoldDB" id="A0AAN5D6M3"/>
<keyword evidence="2" id="KW-1185">Reference proteome</keyword>
<accession>A0AAN5D6M3</accession>
<evidence type="ECO:0008006" key="3">
    <source>
        <dbReference type="Google" id="ProtNLM"/>
    </source>
</evidence>
<organism evidence="1 2">
    <name type="scientific">Pristionchus mayeri</name>
    <dbReference type="NCBI Taxonomy" id="1317129"/>
    <lineage>
        <taxon>Eukaryota</taxon>
        <taxon>Metazoa</taxon>
        <taxon>Ecdysozoa</taxon>
        <taxon>Nematoda</taxon>
        <taxon>Chromadorea</taxon>
        <taxon>Rhabditida</taxon>
        <taxon>Rhabditina</taxon>
        <taxon>Diplogasteromorpha</taxon>
        <taxon>Diplogasteroidea</taxon>
        <taxon>Neodiplogasteridae</taxon>
        <taxon>Pristionchus</taxon>
    </lineage>
</organism>
<dbReference type="EMBL" id="BTRK01000006">
    <property type="protein sequence ID" value="GMR56574.1"/>
    <property type="molecule type" value="Genomic_DNA"/>
</dbReference>
<comment type="caution">
    <text evidence="1">The sequence shown here is derived from an EMBL/GenBank/DDBJ whole genome shotgun (WGS) entry which is preliminary data.</text>
</comment>
<name>A0AAN5D6M3_9BILA</name>
<feature type="non-terminal residue" evidence="1">
    <location>
        <position position="1"/>
    </location>
</feature>
<protein>
    <recommendedName>
        <fullName evidence="3">Protein quiver</fullName>
    </recommendedName>
</protein>
<sequence>YLSEFPYFANESCDQVRNLLPVVDCSDSYCVKIVIKEPPAKREACVQGGAVVRDCWSRVMQNTDGEYYSLKPKSKNNVIRLAESESDDEAVGYIYTCEGFLCNGSTMTSSRGVANVLLALLALL</sequence>
<gene>
    <name evidence="1" type="ORF">PMAYCL1PPCAC_26769</name>
</gene>
<dbReference type="Proteomes" id="UP001328107">
    <property type="component" value="Unassembled WGS sequence"/>
</dbReference>
<proteinExistence type="predicted"/>
<evidence type="ECO:0000313" key="2">
    <source>
        <dbReference type="Proteomes" id="UP001328107"/>
    </source>
</evidence>